<protein>
    <recommendedName>
        <fullName evidence="2">DUF4220 domain-containing protein</fullName>
    </recommendedName>
</protein>
<feature type="transmembrane region" description="Helical" evidence="1">
    <location>
        <begin position="82"/>
        <end position="102"/>
    </location>
</feature>
<gene>
    <name evidence="3" type="ORF">EUGRSUZ_D00400</name>
</gene>
<accession>A0A059CCZ7</accession>
<dbReference type="EMBL" id="KK198756">
    <property type="protein sequence ID" value="KCW76031.1"/>
    <property type="molecule type" value="Genomic_DNA"/>
</dbReference>
<dbReference type="eggNOG" id="ENOG502QSWW">
    <property type="taxonomic scope" value="Eukaryota"/>
</dbReference>
<dbReference type="PANTHER" id="PTHR31325">
    <property type="entry name" value="OS01G0798800 PROTEIN-RELATED"/>
    <property type="match status" value="1"/>
</dbReference>
<reference evidence="3" key="1">
    <citation type="submission" date="2013-07" db="EMBL/GenBank/DDBJ databases">
        <title>The genome of Eucalyptus grandis.</title>
        <authorList>
            <person name="Schmutz J."/>
            <person name="Hayes R."/>
            <person name="Myburg A."/>
            <person name="Tuskan G."/>
            <person name="Grattapaglia D."/>
            <person name="Rokhsar D.S."/>
        </authorList>
    </citation>
    <scope>NUCLEOTIDE SEQUENCE</scope>
    <source>
        <tissue evidence="3">Leaf extractions</tissue>
    </source>
</reference>
<dbReference type="InterPro" id="IPR007658">
    <property type="entry name" value="DUF594"/>
</dbReference>
<evidence type="ECO:0000256" key="1">
    <source>
        <dbReference type="SAM" id="Phobius"/>
    </source>
</evidence>
<dbReference type="Pfam" id="PF13968">
    <property type="entry name" value="DUF4220"/>
    <property type="match status" value="1"/>
</dbReference>
<proteinExistence type="predicted"/>
<organism evidence="3">
    <name type="scientific">Eucalyptus grandis</name>
    <name type="common">Flooded gum</name>
    <dbReference type="NCBI Taxonomy" id="71139"/>
    <lineage>
        <taxon>Eukaryota</taxon>
        <taxon>Viridiplantae</taxon>
        <taxon>Streptophyta</taxon>
        <taxon>Embryophyta</taxon>
        <taxon>Tracheophyta</taxon>
        <taxon>Spermatophyta</taxon>
        <taxon>Magnoliopsida</taxon>
        <taxon>eudicotyledons</taxon>
        <taxon>Gunneridae</taxon>
        <taxon>Pentapetalae</taxon>
        <taxon>rosids</taxon>
        <taxon>malvids</taxon>
        <taxon>Myrtales</taxon>
        <taxon>Myrtaceae</taxon>
        <taxon>Myrtoideae</taxon>
        <taxon>Eucalypteae</taxon>
        <taxon>Eucalyptus</taxon>
    </lineage>
</organism>
<name>A0A059CCZ7_EUCGR</name>
<dbReference type="Pfam" id="PF04578">
    <property type="entry name" value="DUF594"/>
    <property type="match status" value="1"/>
</dbReference>
<keyword evidence="1" id="KW-0472">Membrane</keyword>
<sequence length="656" mass="74888">MVAFAAYALTPALIVYTLGLIQNARFCSGHLPICATYLVAFLGNVDSYTAHSMGDIERWKSFKVDSAAKFILVSWMIVQYEFVFSDLLSGAILGVLFVILFTKFDGRAQALKLASNSMMQKDDRYLADYMSTEHQWRDSSDEDPATMRGYRYLVRGPEEAKVHSLCSTKKWRRKAAPWRDGDAPHYRQLLEVTDEVITVEKVWNCKGRLLSVSGGDSDGRLKDLSLSFSLFKFIRLRFTGYSLPQEAHNKLWRLIQRMLSEENGYERVFRVIEVELAILFDFFYTKHPVNLHWRTLVYRLLLLPVVLGIPMLLLYFAISAESVLPAVDFASLMISILVVELAQFGIMIFSEWAKVTYICNYVRNEWWQMNICAGKLIEILCRVSLVKPWGRELRQYSLLKSYSYSPPKWIYNRLTAAYLDQKINGQKQIAHTNLSKQVKKAIARSLGKDFTRYLEKGQASLRCNDLFDELSWACDLETTTHVILVWHIATTFCEHKVACAQLSQEQRHNFDIATKLSQYLAYLVVFAPTLLPGHPCRTKYIFGRAISEAREKLGGSSVSMEERIQKLKMGIDNEQCQETIVARGARLGMQLVNGVVGEGRIWKVLADFWADMMLYVAPSNDTAAHAKYLTTGGEFVTHVWVLVSHAGITRDPYGGE</sequence>
<dbReference type="InParanoid" id="A0A059CCZ7"/>
<dbReference type="Gramene" id="KCW76031">
    <property type="protein sequence ID" value="KCW76031"/>
    <property type="gene ID" value="EUGRSUZ_D00400"/>
</dbReference>
<evidence type="ECO:0000313" key="3">
    <source>
        <dbReference type="EMBL" id="KCW76031.1"/>
    </source>
</evidence>
<dbReference type="AlphaFoldDB" id="A0A059CCZ7"/>
<keyword evidence="1" id="KW-0812">Transmembrane</keyword>
<dbReference type="OMA" id="WHVATGY"/>
<feature type="transmembrane region" description="Helical" evidence="1">
    <location>
        <begin position="330"/>
        <end position="349"/>
    </location>
</feature>
<evidence type="ECO:0000259" key="2">
    <source>
        <dbReference type="Pfam" id="PF13968"/>
    </source>
</evidence>
<keyword evidence="1" id="KW-1133">Transmembrane helix</keyword>
<feature type="transmembrane region" description="Helical" evidence="1">
    <location>
        <begin position="296"/>
        <end position="318"/>
    </location>
</feature>
<dbReference type="InterPro" id="IPR025315">
    <property type="entry name" value="DUF4220"/>
</dbReference>
<feature type="domain" description="DUF4220" evidence="2">
    <location>
        <begin position="5"/>
        <end position="400"/>
    </location>
</feature>